<dbReference type="GO" id="GO:0016702">
    <property type="term" value="F:oxidoreductase activity, acting on single donors with incorporation of molecular oxygen, incorporation of two atoms of oxygen"/>
    <property type="evidence" value="ECO:0007669"/>
    <property type="project" value="InterPro"/>
</dbReference>
<dbReference type="Pfam" id="PF18962">
    <property type="entry name" value="Por_Secre_tail"/>
    <property type="match status" value="1"/>
</dbReference>
<dbReference type="InterPro" id="IPR000627">
    <property type="entry name" value="Intradiol_dOase_C"/>
</dbReference>
<evidence type="ECO:0000256" key="1">
    <source>
        <dbReference type="ARBA" id="ARBA00007825"/>
    </source>
</evidence>
<accession>A0A382D8A2</accession>
<feature type="domain" description="Dockerin" evidence="4">
    <location>
        <begin position="213"/>
        <end position="281"/>
    </location>
</feature>
<dbReference type="CDD" id="cd00421">
    <property type="entry name" value="intradiol_dioxygenase"/>
    <property type="match status" value="1"/>
</dbReference>
<gene>
    <name evidence="5" type="ORF">METZ01_LOCUS187329</name>
</gene>
<dbReference type="PROSITE" id="PS51766">
    <property type="entry name" value="DOCKERIN"/>
    <property type="match status" value="1"/>
</dbReference>
<dbReference type="SUPFAM" id="SSF49482">
    <property type="entry name" value="Aromatic compound dioxygenase"/>
    <property type="match status" value="1"/>
</dbReference>
<dbReference type="EMBL" id="UINC01038050">
    <property type="protein sequence ID" value="SVB34475.1"/>
    <property type="molecule type" value="Genomic_DNA"/>
</dbReference>
<dbReference type="GO" id="GO:0000272">
    <property type="term" value="P:polysaccharide catabolic process"/>
    <property type="evidence" value="ECO:0007669"/>
    <property type="project" value="InterPro"/>
</dbReference>
<dbReference type="PANTHER" id="PTHR33711:SF10">
    <property type="entry name" value="INTRADIOL RING-CLEAVAGE DIOXYGENASES DOMAIN-CONTAINING PROTEIN"/>
    <property type="match status" value="1"/>
</dbReference>
<proteinExistence type="inferred from homology"/>
<evidence type="ECO:0000256" key="3">
    <source>
        <dbReference type="ARBA" id="ARBA00023002"/>
    </source>
</evidence>
<dbReference type="Gene3D" id="2.60.130.10">
    <property type="entry name" value="Aromatic compound dioxygenase"/>
    <property type="match status" value="1"/>
</dbReference>
<comment type="similarity">
    <text evidence="1">Belongs to the intradiol ring-cleavage dioxygenase family.</text>
</comment>
<dbReference type="GO" id="GO:0004553">
    <property type="term" value="F:hydrolase activity, hydrolyzing O-glycosyl compounds"/>
    <property type="evidence" value="ECO:0007669"/>
    <property type="project" value="InterPro"/>
</dbReference>
<dbReference type="CDD" id="cd14256">
    <property type="entry name" value="Dockerin_I"/>
    <property type="match status" value="1"/>
</dbReference>
<dbReference type="Pfam" id="PF00404">
    <property type="entry name" value="Dockerin_1"/>
    <property type="match status" value="1"/>
</dbReference>
<dbReference type="GO" id="GO:0008199">
    <property type="term" value="F:ferric iron binding"/>
    <property type="evidence" value="ECO:0007669"/>
    <property type="project" value="InterPro"/>
</dbReference>
<dbReference type="AlphaFoldDB" id="A0A382D8A2"/>
<dbReference type="InterPro" id="IPR050770">
    <property type="entry name" value="Intradiol_RC_Dioxygenase"/>
</dbReference>
<dbReference type="Gene3D" id="1.10.1330.10">
    <property type="entry name" value="Dockerin domain"/>
    <property type="match status" value="1"/>
</dbReference>
<dbReference type="PANTHER" id="PTHR33711">
    <property type="entry name" value="DIOXYGENASE, PUTATIVE (AFU_ORTHOLOGUE AFUA_2G02910)-RELATED"/>
    <property type="match status" value="1"/>
</dbReference>
<dbReference type="NCBIfam" id="TIGR04183">
    <property type="entry name" value="Por_Secre_tail"/>
    <property type="match status" value="1"/>
</dbReference>
<reference evidence="5" key="1">
    <citation type="submission" date="2018-05" db="EMBL/GenBank/DDBJ databases">
        <authorList>
            <person name="Lanie J.A."/>
            <person name="Ng W.-L."/>
            <person name="Kazmierczak K.M."/>
            <person name="Andrzejewski T.M."/>
            <person name="Davidsen T.M."/>
            <person name="Wayne K.J."/>
            <person name="Tettelin H."/>
            <person name="Glass J.I."/>
            <person name="Rusch D."/>
            <person name="Podicherti R."/>
            <person name="Tsui H.-C.T."/>
            <person name="Winkler M.E."/>
        </authorList>
    </citation>
    <scope>NUCLEOTIDE SEQUENCE</scope>
</reference>
<evidence type="ECO:0000256" key="2">
    <source>
        <dbReference type="ARBA" id="ARBA00022964"/>
    </source>
</evidence>
<dbReference type="InterPro" id="IPR016134">
    <property type="entry name" value="Dockerin_dom"/>
</dbReference>
<dbReference type="InterPro" id="IPR026444">
    <property type="entry name" value="Secre_tail"/>
</dbReference>
<dbReference type="InterPro" id="IPR002105">
    <property type="entry name" value="Dockerin_1_rpt"/>
</dbReference>
<evidence type="ECO:0000259" key="4">
    <source>
        <dbReference type="PROSITE" id="PS51766"/>
    </source>
</evidence>
<dbReference type="SUPFAM" id="SSF63446">
    <property type="entry name" value="Type I dockerin domain"/>
    <property type="match status" value="1"/>
</dbReference>
<keyword evidence="3" id="KW-0560">Oxidoreductase</keyword>
<dbReference type="InterPro" id="IPR036439">
    <property type="entry name" value="Dockerin_dom_sf"/>
</dbReference>
<keyword evidence="2" id="KW-0223">Dioxygenase</keyword>
<dbReference type="InterPro" id="IPR015889">
    <property type="entry name" value="Intradiol_dOase_core"/>
</dbReference>
<protein>
    <recommendedName>
        <fullName evidence="4">Dockerin domain-containing protein</fullName>
    </recommendedName>
</protein>
<organism evidence="5">
    <name type="scientific">marine metagenome</name>
    <dbReference type="NCBI Taxonomy" id="408172"/>
    <lineage>
        <taxon>unclassified sequences</taxon>
        <taxon>metagenomes</taxon>
        <taxon>ecological metagenomes</taxon>
    </lineage>
</organism>
<dbReference type="Pfam" id="PF00775">
    <property type="entry name" value="Dioxygenase_C"/>
    <property type="match status" value="1"/>
</dbReference>
<sequence>MKKDIKKVDSKPSPISRSEFILKSSILAGSTILFPRIVFGQECFLTTDDILGPYFIEDAPIRTLIAHPDEPGQRLFVSGRILQNDCETPISGAMLEVWHANEAGCYSINLDCNTGNPENDEYNLRGKMFSNANGQYALETILPGNYASRPMHIHIKITTPDEEVLVSQIYFDSDPLCDTDPWCQDAGERVLLLQEDSSGLHGQLDIIMNSTLSGIIPGDVNLDGSVNVQDIVMVVGIILGNVQPDDFQMYAADVNGDTEIDILDIISMINIILGRRRAFQLLKGGHLKIEKGRVSIDTAGEVAGIQLFTKGNYKIKKHHLPSNWKFHHENDIILMYNQNGGQGALGKLFEYEGDMEIVSNIITGWDAQRLAADINLNPRDFQLSDPFPNPFNPIVNITFNQNHASMVKLAVYDIKGRELAVLFDGMMETGKSGFTWNAHIYPTGIYFIKAIVGNQAQVKKVQLLK</sequence>
<name>A0A382D8A2_9ZZZZ</name>
<evidence type="ECO:0000313" key="5">
    <source>
        <dbReference type="EMBL" id="SVB34475.1"/>
    </source>
</evidence>